<organism evidence="12 13">
    <name type="scientific">Clostridium brassicae</name>
    <dbReference type="NCBI Taxonomy" id="2999072"/>
    <lineage>
        <taxon>Bacteria</taxon>
        <taxon>Bacillati</taxon>
        <taxon>Bacillota</taxon>
        <taxon>Clostridia</taxon>
        <taxon>Eubacteriales</taxon>
        <taxon>Clostridiaceae</taxon>
        <taxon>Clostridium</taxon>
    </lineage>
</organism>
<dbReference type="SUPFAM" id="SSF52540">
    <property type="entry name" value="P-loop containing nucleoside triphosphate hydrolases"/>
    <property type="match status" value="1"/>
</dbReference>
<keyword evidence="13" id="KW-1185">Reference proteome</keyword>
<comment type="subunit">
    <text evidence="11">Monomer.</text>
</comment>
<dbReference type="InterPro" id="IPR031322">
    <property type="entry name" value="Shikimate/glucono_kinase"/>
</dbReference>
<comment type="cofactor">
    <cofactor evidence="11">
        <name>Mg(2+)</name>
        <dbReference type="ChEBI" id="CHEBI:18420"/>
    </cofactor>
    <text evidence="11">Binds 1 Mg(2+) ion per subunit.</text>
</comment>
<evidence type="ECO:0000256" key="6">
    <source>
        <dbReference type="ARBA" id="ARBA00022741"/>
    </source>
</evidence>
<reference evidence="12" key="1">
    <citation type="submission" date="2022-12" db="EMBL/GenBank/DDBJ databases">
        <title>Clostridium sp. nov., isolated from industrial wastewater.</title>
        <authorList>
            <person name="Jiayan W."/>
        </authorList>
    </citation>
    <scope>NUCLEOTIDE SEQUENCE</scope>
    <source>
        <strain evidence="12">ZC22-4</strain>
    </source>
</reference>
<evidence type="ECO:0000256" key="8">
    <source>
        <dbReference type="ARBA" id="ARBA00022840"/>
    </source>
</evidence>
<keyword evidence="11" id="KW-0963">Cytoplasm</keyword>
<comment type="caution">
    <text evidence="12">The sequence shown here is derived from an EMBL/GenBank/DDBJ whole genome shotgun (WGS) entry which is preliminary data.</text>
</comment>
<dbReference type="InterPro" id="IPR027417">
    <property type="entry name" value="P-loop_NTPase"/>
</dbReference>
<evidence type="ECO:0000256" key="2">
    <source>
        <dbReference type="ARBA" id="ARBA00006997"/>
    </source>
</evidence>
<evidence type="ECO:0000256" key="11">
    <source>
        <dbReference type="HAMAP-Rule" id="MF_00109"/>
    </source>
</evidence>
<dbReference type="HAMAP" id="MF_00109">
    <property type="entry name" value="Shikimate_kinase"/>
    <property type="match status" value="1"/>
</dbReference>
<comment type="catalytic activity">
    <reaction evidence="10 11">
        <text>shikimate + ATP = 3-phosphoshikimate + ADP + H(+)</text>
        <dbReference type="Rhea" id="RHEA:13121"/>
        <dbReference type="ChEBI" id="CHEBI:15378"/>
        <dbReference type="ChEBI" id="CHEBI:30616"/>
        <dbReference type="ChEBI" id="CHEBI:36208"/>
        <dbReference type="ChEBI" id="CHEBI:145989"/>
        <dbReference type="ChEBI" id="CHEBI:456216"/>
        <dbReference type="EC" id="2.7.1.71"/>
    </reaction>
</comment>
<name>A0ABT4DAN5_9CLOT</name>
<keyword evidence="6 11" id="KW-0547">Nucleotide-binding</keyword>
<keyword evidence="11" id="KW-0479">Metal-binding</keyword>
<keyword evidence="7 11" id="KW-0418">Kinase</keyword>
<dbReference type="PANTHER" id="PTHR21087:SF16">
    <property type="entry name" value="SHIKIMATE KINASE 1, CHLOROPLASTIC"/>
    <property type="match status" value="1"/>
</dbReference>
<dbReference type="PANTHER" id="PTHR21087">
    <property type="entry name" value="SHIKIMATE KINASE"/>
    <property type="match status" value="1"/>
</dbReference>
<keyword evidence="9 11" id="KW-0057">Aromatic amino acid biosynthesis</keyword>
<feature type="binding site" evidence="11">
    <location>
        <position position="81"/>
    </location>
    <ligand>
        <name>substrate</name>
    </ligand>
</feature>
<dbReference type="InterPro" id="IPR023000">
    <property type="entry name" value="Shikimate_kinase_CS"/>
</dbReference>
<evidence type="ECO:0000256" key="5">
    <source>
        <dbReference type="ARBA" id="ARBA00022679"/>
    </source>
</evidence>
<comment type="function">
    <text evidence="11">Catalyzes the specific phosphorylation of the 3-hydroxyl group of shikimic acid using ATP as a cosubstrate.</text>
</comment>
<dbReference type="Pfam" id="PF01202">
    <property type="entry name" value="SKI"/>
    <property type="match status" value="1"/>
</dbReference>
<comment type="caution">
    <text evidence="11">Lacks conserved residue(s) required for the propagation of feature annotation.</text>
</comment>
<dbReference type="CDD" id="cd00464">
    <property type="entry name" value="SK"/>
    <property type="match status" value="1"/>
</dbReference>
<dbReference type="Proteomes" id="UP001144612">
    <property type="component" value="Unassembled WGS sequence"/>
</dbReference>
<keyword evidence="5 11" id="KW-0808">Transferase</keyword>
<comment type="similarity">
    <text evidence="2 11">Belongs to the shikimate kinase family.</text>
</comment>
<feature type="binding site" evidence="11">
    <location>
        <position position="118"/>
    </location>
    <ligand>
        <name>ATP</name>
        <dbReference type="ChEBI" id="CHEBI:30616"/>
    </ligand>
</feature>
<feature type="binding site" evidence="11">
    <location>
        <position position="135"/>
    </location>
    <ligand>
        <name>substrate</name>
    </ligand>
</feature>
<evidence type="ECO:0000256" key="9">
    <source>
        <dbReference type="ARBA" id="ARBA00023141"/>
    </source>
</evidence>
<feature type="binding site" evidence="11">
    <location>
        <position position="59"/>
    </location>
    <ligand>
        <name>substrate</name>
    </ligand>
</feature>
<dbReference type="InterPro" id="IPR000623">
    <property type="entry name" value="Shikimate_kinase/TSH1"/>
</dbReference>
<dbReference type="RefSeq" id="WP_268061666.1">
    <property type="nucleotide sequence ID" value="NZ_JAPQFJ010000011.1"/>
</dbReference>
<feature type="binding site" evidence="11">
    <location>
        <position position="36"/>
    </location>
    <ligand>
        <name>substrate</name>
    </ligand>
</feature>
<comment type="subcellular location">
    <subcellularLocation>
        <location evidence="11">Cytoplasm</location>
    </subcellularLocation>
</comment>
<accession>A0ABT4DAN5</accession>
<evidence type="ECO:0000256" key="1">
    <source>
        <dbReference type="ARBA" id="ARBA00004842"/>
    </source>
</evidence>
<evidence type="ECO:0000256" key="10">
    <source>
        <dbReference type="ARBA" id="ARBA00048567"/>
    </source>
</evidence>
<evidence type="ECO:0000256" key="7">
    <source>
        <dbReference type="ARBA" id="ARBA00022777"/>
    </source>
</evidence>
<dbReference type="PROSITE" id="PS01128">
    <property type="entry name" value="SHIKIMATE_KINASE"/>
    <property type="match status" value="1"/>
</dbReference>
<dbReference type="Gene3D" id="3.40.50.300">
    <property type="entry name" value="P-loop containing nucleotide triphosphate hydrolases"/>
    <property type="match status" value="1"/>
</dbReference>
<comment type="pathway">
    <text evidence="1 11">Metabolic intermediate biosynthesis; chorismate biosynthesis; chorismate from D-erythrose 4-phosphate and phosphoenolpyruvate: step 5/7.</text>
</comment>
<proteinExistence type="inferred from homology"/>
<sequence length="167" mass="19138">MNLSKNIVLIGMPGCGKSTIGKELAKELKIKFCDIDEYIVKVTGLSIEQIFRGGEDTFRLIEKRCVKEISKMSPQVIATGGGVIKDSENIKELKGNGIIFFINRSIEKISTDVDILSRPLLKSGKEKLYDLYEERYFLYKRYCDYEIINDSCINEVKDKIITQLRRI</sequence>
<keyword evidence="11" id="KW-0460">Magnesium</keyword>
<keyword evidence="4 11" id="KW-0028">Amino-acid biosynthesis</keyword>
<dbReference type="GO" id="GO:0016301">
    <property type="term" value="F:kinase activity"/>
    <property type="evidence" value="ECO:0007669"/>
    <property type="project" value="UniProtKB-KW"/>
</dbReference>
<dbReference type="EMBL" id="JAPQFJ010000011">
    <property type="protein sequence ID" value="MCY6959243.1"/>
    <property type="molecule type" value="Genomic_DNA"/>
</dbReference>
<keyword evidence="8 11" id="KW-0067">ATP-binding</keyword>
<evidence type="ECO:0000313" key="12">
    <source>
        <dbReference type="EMBL" id="MCY6959243.1"/>
    </source>
</evidence>
<evidence type="ECO:0000313" key="13">
    <source>
        <dbReference type="Proteomes" id="UP001144612"/>
    </source>
</evidence>
<evidence type="ECO:0000256" key="4">
    <source>
        <dbReference type="ARBA" id="ARBA00022605"/>
    </source>
</evidence>
<dbReference type="EC" id="2.7.1.71" evidence="3 11"/>
<feature type="binding site" evidence="11">
    <location>
        <position position="18"/>
    </location>
    <ligand>
        <name>Mg(2+)</name>
        <dbReference type="ChEBI" id="CHEBI:18420"/>
    </ligand>
</feature>
<gene>
    <name evidence="11" type="primary">aroK</name>
    <name evidence="12" type="ORF">OW729_11565</name>
</gene>
<evidence type="ECO:0000256" key="3">
    <source>
        <dbReference type="ARBA" id="ARBA00012154"/>
    </source>
</evidence>
<feature type="binding site" evidence="11">
    <location>
        <begin position="14"/>
        <end position="19"/>
    </location>
    <ligand>
        <name>ATP</name>
        <dbReference type="ChEBI" id="CHEBI:30616"/>
    </ligand>
</feature>
<protein>
    <recommendedName>
        <fullName evidence="3 11">Shikimate kinase</fullName>
        <shortName evidence="11">SK</shortName>
        <ecNumber evidence="3 11">2.7.1.71</ecNumber>
    </recommendedName>
</protein>
<dbReference type="PRINTS" id="PR01100">
    <property type="entry name" value="SHIKIMTKNASE"/>
</dbReference>